<proteinExistence type="predicted"/>
<keyword evidence="2" id="KW-1185">Reference proteome</keyword>
<comment type="caution">
    <text evidence="1">The sequence shown here is derived from an EMBL/GenBank/DDBJ whole genome shotgun (WGS) entry which is preliminary data.</text>
</comment>
<dbReference type="InterPro" id="IPR014054">
    <property type="entry name" value="Phage_regulatory_Rha"/>
</dbReference>
<reference evidence="1 2" key="1">
    <citation type="journal article" date="2012" name="Genet. Mol. Biol.">
        <title>Analysis of 16S rRNA and mxaF genes revealing insights into Methylobacterium niche-specific plant association.</title>
        <authorList>
            <person name="Dourado M.N."/>
            <person name="Andreote F.D."/>
            <person name="Dini-Andreote F."/>
            <person name="Conti R."/>
            <person name="Araujo J.M."/>
            <person name="Araujo W.L."/>
        </authorList>
    </citation>
    <scope>NUCLEOTIDE SEQUENCE [LARGE SCALE GENOMIC DNA]</scope>
    <source>
        <strain evidence="1 2">TC3-10</strain>
    </source>
</reference>
<evidence type="ECO:0000313" key="1">
    <source>
        <dbReference type="EMBL" id="MEE7490650.1"/>
    </source>
</evidence>
<dbReference type="InterPro" id="IPR009014">
    <property type="entry name" value="Transketo_C/PFOR_II"/>
</dbReference>
<protein>
    <submittedName>
        <fullName evidence="1">Uncharacterized protein</fullName>
    </submittedName>
</protein>
<accession>A0ABU7TLP0</accession>
<organism evidence="1 2">
    <name type="scientific">Methylobacterium oryzae</name>
    <dbReference type="NCBI Taxonomy" id="334852"/>
    <lineage>
        <taxon>Bacteria</taxon>
        <taxon>Pseudomonadati</taxon>
        <taxon>Pseudomonadota</taxon>
        <taxon>Alphaproteobacteria</taxon>
        <taxon>Hyphomicrobiales</taxon>
        <taxon>Methylobacteriaceae</taxon>
        <taxon>Methylobacterium</taxon>
    </lineage>
</organism>
<sequence length="259" mass="27657">MSSKNAACQLGRPHTTVLAAIDVLIERCPVFLGQKSLPEFGEAATGNGGTRETRAFLMNRDGFSLLIAGFTGERALSWKHSYIKAFNVIEAVIRSRTTLAVLGLNDSGALRGLLLGYAERVLALEAQVAKPASATPPSNPPSPRPPPKVKFSSRFAEAHGHCGLQNSARATKAPPNQFSILAEVRRGGRLVVVDENHTVVGGLGEAVAGLLFRNGVLPERGFRQVGLPDEFPDAGALPTLHDRYGLSTEAMARSIRGWL</sequence>
<dbReference type="Gene3D" id="3.40.50.920">
    <property type="match status" value="1"/>
</dbReference>
<dbReference type="EMBL" id="MLCA01000002">
    <property type="protein sequence ID" value="MEE7490650.1"/>
    <property type="molecule type" value="Genomic_DNA"/>
</dbReference>
<dbReference type="Pfam" id="PF09669">
    <property type="entry name" value="Phage_pRha"/>
    <property type="match status" value="1"/>
</dbReference>
<dbReference type="Proteomes" id="UP001355206">
    <property type="component" value="Unassembled WGS sequence"/>
</dbReference>
<dbReference type="SUPFAM" id="SSF52922">
    <property type="entry name" value="TK C-terminal domain-like"/>
    <property type="match status" value="1"/>
</dbReference>
<evidence type="ECO:0000313" key="2">
    <source>
        <dbReference type="Proteomes" id="UP001355206"/>
    </source>
</evidence>
<gene>
    <name evidence="1" type="ORF">MOTC310_09250</name>
</gene>
<name>A0ABU7TLP0_9HYPH</name>